<keyword evidence="2" id="KW-1185">Reference proteome</keyword>
<dbReference type="PANTHER" id="PTHR35543">
    <property type="entry name" value="PROTEIN C11ORF74"/>
    <property type="match status" value="1"/>
</dbReference>
<dbReference type="AlphaFoldDB" id="A0A1S3HMR7"/>
<reference evidence="3 4" key="1">
    <citation type="submission" date="2025-04" db="UniProtKB">
        <authorList>
            <consortium name="RefSeq"/>
        </authorList>
    </citation>
    <scope>IDENTIFICATION</scope>
    <source>
        <tissue evidence="3 4">Gonads</tissue>
    </source>
</reference>
<evidence type="ECO:0000313" key="2">
    <source>
        <dbReference type="Proteomes" id="UP000085678"/>
    </source>
</evidence>
<dbReference type="GO" id="GO:0097731">
    <property type="term" value="C:9+0 non-motile cilium"/>
    <property type="evidence" value="ECO:0007669"/>
    <property type="project" value="TreeGrafter"/>
</dbReference>
<dbReference type="STRING" id="7574.A0A1S3HMR7"/>
<dbReference type="GO" id="GO:0005829">
    <property type="term" value="C:cytosol"/>
    <property type="evidence" value="ECO:0007669"/>
    <property type="project" value="TreeGrafter"/>
</dbReference>
<dbReference type="OrthoDB" id="10057631at2759"/>
<proteinExistence type="predicted"/>
<name>A0A1S3HMR7_LINAN</name>
<feature type="region of interest" description="Disordered" evidence="1">
    <location>
        <begin position="156"/>
        <end position="178"/>
    </location>
</feature>
<dbReference type="GeneID" id="106156222"/>
<dbReference type="RefSeq" id="XP_013386801.1">
    <property type="nucleotide sequence ID" value="XM_013531347.1"/>
</dbReference>
<evidence type="ECO:0000313" key="4">
    <source>
        <dbReference type="RefSeq" id="XP_013386801.1"/>
    </source>
</evidence>
<dbReference type="Proteomes" id="UP000085678">
    <property type="component" value="Unplaced"/>
</dbReference>
<dbReference type="Pfam" id="PF17722">
    <property type="entry name" value="IFTAP"/>
    <property type="match status" value="1"/>
</dbReference>
<dbReference type="InterPro" id="IPR040028">
    <property type="entry name" value="IFTAP"/>
</dbReference>
<dbReference type="GO" id="GO:0007340">
    <property type="term" value="P:acrosome reaction"/>
    <property type="evidence" value="ECO:0007669"/>
    <property type="project" value="TreeGrafter"/>
</dbReference>
<feature type="compositionally biased region" description="Basic and acidic residues" evidence="1">
    <location>
        <begin position="244"/>
        <end position="255"/>
    </location>
</feature>
<accession>A0A1S3HMR7</accession>
<dbReference type="PANTHER" id="PTHR35543:SF1">
    <property type="entry name" value="INTRAFLAGELLAR TRANSPORT-ASSOCIATED PROTEIN"/>
    <property type="match status" value="1"/>
</dbReference>
<feature type="compositionally biased region" description="Acidic residues" evidence="1">
    <location>
        <begin position="256"/>
        <end position="265"/>
    </location>
</feature>
<feature type="region of interest" description="Disordered" evidence="1">
    <location>
        <begin position="230"/>
        <end position="265"/>
    </location>
</feature>
<dbReference type="GO" id="GO:0120160">
    <property type="term" value="F:intraciliary transport particle A binding"/>
    <property type="evidence" value="ECO:0007669"/>
    <property type="project" value="TreeGrafter"/>
</dbReference>
<protein>
    <submittedName>
        <fullName evidence="3 4">Uncharacterized protein C11orf74 homolog</fullName>
    </submittedName>
</protein>
<dbReference type="GO" id="GO:0007283">
    <property type="term" value="P:spermatogenesis"/>
    <property type="evidence" value="ECO:0007669"/>
    <property type="project" value="TreeGrafter"/>
</dbReference>
<dbReference type="OMA" id="HEQENCT"/>
<feature type="region of interest" description="Disordered" evidence="1">
    <location>
        <begin position="1"/>
        <end position="21"/>
    </location>
</feature>
<organism evidence="2 4">
    <name type="scientific">Lingula anatina</name>
    <name type="common">Brachiopod</name>
    <name type="synonym">Lingula unguis</name>
    <dbReference type="NCBI Taxonomy" id="7574"/>
    <lineage>
        <taxon>Eukaryota</taxon>
        <taxon>Metazoa</taxon>
        <taxon>Spiralia</taxon>
        <taxon>Lophotrochozoa</taxon>
        <taxon>Brachiopoda</taxon>
        <taxon>Linguliformea</taxon>
        <taxon>Lingulata</taxon>
        <taxon>Lingulida</taxon>
        <taxon>Linguloidea</taxon>
        <taxon>Lingulidae</taxon>
        <taxon>Lingula</taxon>
    </lineage>
</organism>
<gene>
    <name evidence="3 4" type="primary">LOC106156222</name>
</gene>
<sequence>MDEIGVDNHISSAEAENETNNQDAYTYQAIDALMNSPEQTYDEFMENFMFLKKGDVVRPTPVPVEAPVPQVAASRDNVSVQSVAQERVDCDLDVEILEEGTQTPSIFTRQSSDGTASVQLDNFVEDEGEENLSDEEDGCKAVWEDVTSEENTYQASFTPTDAKKEKVPSPVSTAEHSKQERMKASIEIHDNHTQDAIPFMPEDTGVALYPGEVEEVQQSPREKDIRKISQLDFSTATGGPVVAENKESQGEKDLPTDPDEVQPFSLDEDFDYDNVVLTPKFSSEEMEMMRIARQNNGFI</sequence>
<dbReference type="RefSeq" id="XP_013386800.1">
    <property type="nucleotide sequence ID" value="XM_013531346.1"/>
</dbReference>
<evidence type="ECO:0000256" key="1">
    <source>
        <dbReference type="SAM" id="MobiDB-lite"/>
    </source>
</evidence>
<evidence type="ECO:0000313" key="3">
    <source>
        <dbReference type="RefSeq" id="XP_013386800.1"/>
    </source>
</evidence>
<dbReference type="KEGG" id="lak:106156222"/>